<dbReference type="Gene3D" id="3.30.500.20">
    <property type="entry name" value="BH3703-like domains"/>
    <property type="match status" value="1"/>
</dbReference>
<dbReference type="InterPro" id="IPR036170">
    <property type="entry name" value="YezG-like_sf"/>
</dbReference>
<evidence type="ECO:0008006" key="3">
    <source>
        <dbReference type="Google" id="ProtNLM"/>
    </source>
</evidence>
<evidence type="ECO:0000313" key="2">
    <source>
        <dbReference type="Proteomes" id="UP000027142"/>
    </source>
</evidence>
<gene>
    <name evidence="1" type="ORF">BleG1_0556</name>
</gene>
<dbReference type="Proteomes" id="UP000027142">
    <property type="component" value="Chromosome"/>
</dbReference>
<dbReference type="SUPFAM" id="SSF160424">
    <property type="entry name" value="BH3703-like"/>
    <property type="match status" value="1"/>
</dbReference>
<keyword evidence="2" id="KW-1185">Reference proteome</keyword>
<evidence type="ECO:0000313" key="1">
    <source>
        <dbReference type="EMBL" id="AIC93164.1"/>
    </source>
</evidence>
<name>A0A060LZB9_9BACI</name>
<dbReference type="AlphaFoldDB" id="A0A060LZB9"/>
<dbReference type="Pfam" id="PF04634">
    <property type="entry name" value="YezG-like"/>
    <property type="match status" value="1"/>
</dbReference>
<dbReference type="RefSeq" id="WP_276324720.1">
    <property type="nucleotide sequence ID" value="NZ_CP003923.1"/>
</dbReference>
<reference evidence="1 2" key="1">
    <citation type="journal article" date="2014" name="Gene">
        <title>A comparative genomic analysis of the alkalitolerant soil bacterium Bacillus lehensis G1.</title>
        <authorList>
            <person name="Noor Y.M."/>
            <person name="Samsulrizal N.H."/>
            <person name="Jema'on N.A."/>
            <person name="Low K.O."/>
            <person name="Ramli A.N."/>
            <person name="Alias N.I."/>
            <person name="Damis S.I."/>
            <person name="Fuzi S.F."/>
            <person name="Isa M.N."/>
            <person name="Murad A.M."/>
            <person name="Raih M.F."/>
            <person name="Bakar F.D."/>
            <person name="Najimudin N."/>
            <person name="Mahadi N.M."/>
            <person name="Illias R.M."/>
        </authorList>
    </citation>
    <scope>NUCLEOTIDE SEQUENCE [LARGE SCALE GENOMIC DNA]</scope>
    <source>
        <strain evidence="1 2">G1</strain>
    </source>
</reference>
<dbReference type="InterPro" id="IPR006728">
    <property type="entry name" value="YezG-like"/>
</dbReference>
<dbReference type="EMBL" id="CP003923">
    <property type="protein sequence ID" value="AIC93164.1"/>
    <property type="molecule type" value="Genomic_DNA"/>
</dbReference>
<organism evidence="1 2">
    <name type="scientific">Shouchella lehensis G1</name>
    <dbReference type="NCBI Taxonomy" id="1246626"/>
    <lineage>
        <taxon>Bacteria</taxon>
        <taxon>Bacillati</taxon>
        <taxon>Bacillota</taxon>
        <taxon>Bacilli</taxon>
        <taxon>Bacillales</taxon>
        <taxon>Bacillaceae</taxon>
        <taxon>Shouchella</taxon>
    </lineage>
</organism>
<dbReference type="HOGENOM" id="CLU_2713973_0_0_9"/>
<dbReference type="KEGG" id="ble:BleG1_0556"/>
<proteinExistence type="predicted"/>
<dbReference type="PATRIC" id="fig|1246626.3.peg.549"/>
<accession>A0A060LZB9</accession>
<protein>
    <recommendedName>
        <fullName evidence="3">TIGR01741 family protein</fullName>
    </recommendedName>
</protein>
<sequence>MNTEKMEVAYQDIAKNLNNIIQEEWEKVYLYAELDEDYEIVFFYYYPKESSDPVYSLDILRYFDIGKEDFID</sequence>